<dbReference type="AlphaFoldDB" id="A0A7T7XJR6"/>
<name>A0A7T7XJR6_9SPIR</name>
<dbReference type="KEGG" id="bhc:JFL75_11880"/>
<sequence length="263" mass="31636">MKKFLYFPMYKSIVVFFILINCIQLPAQEYELWSEGFIRGFNTMSIDGWDECYYYNNYIISQSALHRNSVPMDNSYNYRLPSIYYYQAGGIEYSINMQFDERKLIKYDVYVDRALVWESRKIVENETEIIIEVVSVYDDGEKQIIRYYNNRDDFLQEKLNAALVQTLASQIKAVERNGYIETEWMIEGLEEIIRNLDVHGLRVFRNLIYANHGYQFKTDYWKLFFEKYMRGYEGTHSNEEAETLLSDNEKEVIKRIAEEERTR</sequence>
<dbReference type="EMBL" id="CP067089">
    <property type="protein sequence ID" value="QQO07646.1"/>
    <property type="molecule type" value="Genomic_DNA"/>
</dbReference>
<dbReference type="SMART" id="SM01324">
    <property type="entry name" value="YARHG"/>
    <property type="match status" value="1"/>
</dbReference>
<dbReference type="Pfam" id="PF13308">
    <property type="entry name" value="YARHG"/>
    <property type="match status" value="1"/>
</dbReference>
<proteinExistence type="predicted"/>
<keyword evidence="3" id="KW-1185">Reference proteome</keyword>
<evidence type="ECO:0000313" key="2">
    <source>
        <dbReference type="EMBL" id="QQO07646.1"/>
    </source>
</evidence>
<gene>
    <name evidence="2" type="ORF">JFL75_11880</name>
</gene>
<dbReference type="Proteomes" id="UP000595917">
    <property type="component" value="Chromosome"/>
</dbReference>
<evidence type="ECO:0000313" key="3">
    <source>
        <dbReference type="Proteomes" id="UP000595917"/>
    </source>
</evidence>
<organism evidence="2 3">
    <name type="scientific">Breznakiella homolactica</name>
    <dbReference type="NCBI Taxonomy" id="2798577"/>
    <lineage>
        <taxon>Bacteria</taxon>
        <taxon>Pseudomonadati</taxon>
        <taxon>Spirochaetota</taxon>
        <taxon>Spirochaetia</taxon>
        <taxon>Spirochaetales</taxon>
        <taxon>Breznakiellaceae</taxon>
        <taxon>Breznakiella</taxon>
    </lineage>
</organism>
<dbReference type="RefSeq" id="WP_215624952.1">
    <property type="nucleotide sequence ID" value="NZ_CP067089.2"/>
</dbReference>
<dbReference type="Gene3D" id="1.20.58.1690">
    <property type="match status" value="1"/>
</dbReference>
<accession>A0A7T7XJR6</accession>
<dbReference type="InterPro" id="IPR038434">
    <property type="entry name" value="YARHG_sf"/>
</dbReference>
<feature type="domain" description="YARHG" evidence="1">
    <location>
        <begin position="177"/>
        <end position="261"/>
    </location>
</feature>
<evidence type="ECO:0000259" key="1">
    <source>
        <dbReference type="SMART" id="SM01324"/>
    </source>
</evidence>
<protein>
    <submittedName>
        <fullName evidence="2">YARHG domain-containing protein</fullName>
    </submittedName>
</protein>
<reference evidence="2" key="1">
    <citation type="submission" date="2021-01" db="EMBL/GenBank/DDBJ databases">
        <title>Description of Breznakiella homolactica.</title>
        <authorList>
            <person name="Song Y."/>
            <person name="Brune A."/>
        </authorList>
    </citation>
    <scope>NUCLEOTIDE SEQUENCE</scope>
    <source>
        <strain evidence="2">RmG30</strain>
    </source>
</reference>
<dbReference type="InterPro" id="IPR025582">
    <property type="entry name" value="YARHG_dom"/>
</dbReference>